<evidence type="ECO:0000313" key="4">
    <source>
        <dbReference type="Proteomes" id="UP000663846"/>
    </source>
</evidence>
<dbReference type="EMBL" id="CAJMWS010000309">
    <property type="protein sequence ID" value="CAE6406596.1"/>
    <property type="molecule type" value="Genomic_DNA"/>
</dbReference>
<dbReference type="PANTHER" id="PTHR37402:SF1">
    <property type="entry name" value="GRAM DOMAIN-CONTAINING PROTEIN 4"/>
    <property type="match status" value="1"/>
</dbReference>
<gene>
    <name evidence="3" type="ORF">RDB_LOCUS62953</name>
</gene>
<feature type="compositionally biased region" description="Polar residues" evidence="1">
    <location>
        <begin position="216"/>
        <end position="226"/>
    </location>
</feature>
<organism evidence="3 4">
    <name type="scientific">Rhizoctonia solani</name>
    <dbReference type="NCBI Taxonomy" id="456999"/>
    <lineage>
        <taxon>Eukaryota</taxon>
        <taxon>Fungi</taxon>
        <taxon>Dikarya</taxon>
        <taxon>Basidiomycota</taxon>
        <taxon>Agaricomycotina</taxon>
        <taxon>Agaricomycetes</taxon>
        <taxon>Cantharellales</taxon>
        <taxon>Ceratobasidiaceae</taxon>
        <taxon>Rhizoctonia</taxon>
    </lineage>
</organism>
<dbReference type="GO" id="GO:0006915">
    <property type="term" value="P:apoptotic process"/>
    <property type="evidence" value="ECO:0007669"/>
    <property type="project" value="InterPro"/>
</dbReference>
<feature type="region of interest" description="Disordered" evidence="1">
    <location>
        <begin position="1"/>
        <end position="71"/>
    </location>
</feature>
<feature type="compositionally biased region" description="Polar residues" evidence="1">
    <location>
        <begin position="58"/>
        <end position="68"/>
    </location>
</feature>
<keyword evidence="2" id="KW-1133">Transmembrane helix</keyword>
<evidence type="ECO:0000313" key="3">
    <source>
        <dbReference type="EMBL" id="CAE6406596.1"/>
    </source>
</evidence>
<evidence type="ECO:0000256" key="1">
    <source>
        <dbReference type="SAM" id="MobiDB-lite"/>
    </source>
</evidence>
<feature type="compositionally biased region" description="Polar residues" evidence="1">
    <location>
        <begin position="199"/>
        <end position="209"/>
    </location>
</feature>
<dbReference type="PANTHER" id="PTHR37402">
    <property type="entry name" value="GRAM DOMAIN-CONTAINING PROTEIN 4"/>
    <property type="match status" value="1"/>
</dbReference>
<protein>
    <submittedName>
        <fullName evidence="3">Uncharacterized protein</fullName>
    </submittedName>
</protein>
<evidence type="ECO:0000256" key="2">
    <source>
        <dbReference type="SAM" id="Phobius"/>
    </source>
</evidence>
<dbReference type="AlphaFoldDB" id="A0A8H2WSJ8"/>
<dbReference type="InterPro" id="IPR037847">
    <property type="entry name" value="GRAMDC4"/>
</dbReference>
<keyword evidence="2" id="KW-0472">Membrane</keyword>
<accession>A0A8H2WSJ8</accession>
<dbReference type="Proteomes" id="UP000663846">
    <property type="component" value="Unassembled WGS sequence"/>
</dbReference>
<feature type="transmembrane region" description="Helical" evidence="2">
    <location>
        <begin position="472"/>
        <end position="489"/>
    </location>
</feature>
<feature type="region of interest" description="Disordered" evidence="1">
    <location>
        <begin position="189"/>
        <end position="226"/>
    </location>
</feature>
<feature type="region of interest" description="Disordered" evidence="1">
    <location>
        <begin position="572"/>
        <end position="608"/>
    </location>
</feature>
<sequence length="766" mass="84233">MPSPSKLIAPLKDAVKRHKGSGDQPTGSLSAPPAQEPCVARDYVTIPPPSQEAPEGNPVTQPVPTATNDKVDPSAVLRNQTQASGEAVHPLDVQSDLASAYTAKYTDIIETGSEDNEGEQELTDAQLRRLYDDEEIERFLTVFSKLVTEVTLAPSVVSGSNKKTAVLRSNGQGGQGLEVDVYDAEDSDTETDVDEPWTHFNSSDGQSTIDKPPTTTPGRSSFVETQPQLHQSPAPTYLSARIAAWIIPRLPHTPMSPPHRFKISTFRLAGQRIYLGTYPFYTPFLADLARLAAWSDWNRSARVCTVWWIFWYFNLLLPALFGKILVSLMRRRVMPHPSLKALRERRRLARGAEEVGDAVEGHGAAASFFGTRGVPGMGQGGGDMGVRDILKLTRTIIRGKSKKEKERLKDAGSRAAAQMGLSSEEGEGDPLQRQLDEEDWRTSALKIMEDIADFHERVRNLWLWRREQSSRIYALVLTMIFLFITFAPAQTLAKTTYAVIGVFYWFIIPVLLAIPPEARKRIPPPLFDIPTDAEYAMSLMNIRVAKGESIVPNSLRGSREHGRARRFIANINPDPAATPATPHKGVEAGISSPDQDVGSMRQEAEEKEAIANRERAAAAGVETTESEVPPTAGPPAEVGTLARIKNSIEASTVDLLGNGNDDSTESLQGIGAPQTVAANHRATPGMLNLNSEGISFTPLLKSKPRMQIPLERIQGVKKTSRTSGLRVRHLTEEGIEQEDVFRFVPNRDEIFGKLVGWGGKRWKKVP</sequence>
<feature type="transmembrane region" description="Helical" evidence="2">
    <location>
        <begin position="495"/>
        <end position="514"/>
    </location>
</feature>
<reference evidence="3" key="1">
    <citation type="submission" date="2021-01" db="EMBL/GenBank/DDBJ databases">
        <authorList>
            <person name="Kaushik A."/>
        </authorList>
    </citation>
    <scope>NUCLEOTIDE SEQUENCE</scope>
    <source>
        <strain evidence="3">AG1-1C</strain>
    </source>
</reference>
<feature type="transmembrane region" description="Helical" evidence="2">
    <location>
        <begin position="306"/>
        <end position="326"/>
    </location>
</feature>
<keyword evidence="2" id="KW-0812">Transmembrane</keyword>
<comment type="caution">
    <text evidence="3">The sequence shown here is derived from an EMBL/GenBank/DDBJ whole genome shotgun (WGS) entry which is preliminary data.</text>
</comment>
<name>A0A8H2WSJ8_9AGAM</name>
<proteinExistence type="predicted"/>